<keyword evidence="5" id="KW-0808">Transferase</keyword>
<keyword evidence="6" id="KW-1133">Transmembrane helix</keyword>
<keyword evidence="8 9" id="KW-0807">Transducer</keyword>
<dbReference type="SUPFAM" id="SSF58104">
    <property type="entry name" value="Methyl-accepting chemotaxis protein (MCP) signaling domain"/>
    <property type="match status" value="1"/>
</dbReference>
<sequence length="437" mass="48300">MFGTKLKKRIAALELELAEHMQMRESFQKDALCWVLDANNRFVSFNEKFAREMGYPQGSIEGRSLEDFIPSYVKGLPCYAELMSKLAQGQQASGVHKINRANGETAWLYAIWTPIRDQNGSVRMIRCYAYDRTEQVSKDAEQDSLIDALLRSTAVIEFNLSGEVVMANDIFLRSMGYSSSQIIGKHHRMFCAPEESNSIEYAHFWERLKRGEYIAARFKRIDSSGRVVWLEASYNPMKNTRGELYKVVKFATIITEQVLQEQAIASAAQVAFEISQSTDETARQGAAVVQSTTMVMTGIATEIQTASDGIEALGAQSIEISSIVKTIRGIAEQTNLLALNAAIEAARAGEQGRGFAVVADEVRQLAGRTSKATEEIVGVVQQNQKLAQAAVENMAKSRQEAERGLQLASEAAARIGEIQEGAQQVVNSVSQFARQLS</sequence>
<dbReference type="PROSITE" id="PS50113">
    <property type="entry name" value="PAC"/>
    <property type="match status" value="1"/>
</dbReference>
<gene>
    <name evidence="13" type="ORF">CE139_13370</name>
</gene>
<feature type="domain" description="Methyl-accepting transducer" evidence="10">
    <location>
        <begin position="251"/>
        <end position="437"/>
    </location>
</feature>
<evidence type="ECO:0000259" key="11">
    <source>
        <dbReference type="PROSITE" id="PS50112"/>
    </source>
</evidence>
<dbReference type="Proteomes" id="UP000250579">
    <property type="component" value="Chromosome"/>
</dbReference>
<dbReference type="InterPro" id="IPR000014">
    <property type="entry name" value="PAS"/>
</dbReference>
<evidence type="ECO:0000256" key="9">
    <source>
        <dbReference type="PROSITE-ProRule" id="PRU00284"/>
    </source>
</evidence>
<reference evidence="13 14" key="1">
    <citation type="submission" date="2017-06" db="EMBL/GenBank/DDBJ databases">
        <title>Evolution towards high GC content and high-temperature stress adaptation in endophytic Pseudomonas oryzihabitans impacted its plant-growth promoting traits.</title>
        <authorList>
            <person name="Nascimento F.X."/>
        </authorList>
    </citation>
    <scope>NUCLEOTIDE SEQUENCE [LARGE SCALE GENOMIC DNA]</scope>
    <source>
        <strain evidence="13 14">MS8</strain>
    </source>
</reference>
<dbReference type="InterPro" id="IPR001610">
    <property type="entry name" value="PAC"/>
</dbReference>
<dbReference type="CDD" id="cd00130">
    <property type="entry name" value="PAS"/>
    <property type="match status" value="2"/>
</dbReference>
<comment type="subcellular location">
    <subcellularLocation>
        <location evidence="1">Cell membrane</location>
    </subcellularLocation>
</comment>
<keyword evidence="3" id="KW-0488">Methylation</keyword>
<keyword evidence="4" id="KW-0812">Transmembrane</keyword>
<dbReference type="Pfam" id="PF08448">
    <property type="entry name" value="PAS_4"/>
    <property type="match status" value="1"/>
</dbReference>
<dbReference type="Gene3D" id="3.30.450.20">
    <property type="entry name" value="PAS domain"/>
    <property type="match status" value="2"/>
</dbReference>
<dbReference type="PANTHER" id="PTHR32089">
    <property type="entry name" value="METHYL-ACCEPTING CHEMOTAXIS PROTEIN MCPB"/>
    <property type="match status" value="1"/>
</dbReference>
<dbReference type="NCBIfam" id="TIGR00229">
    <property type="entry name" value="sensory_box"/>
    <property type="match status" value="2"/>
</dbReference>
<dbReference type="InterPro" id="IPR013656">
    <property type="entry name" value="PAS_4"/>
</dbReference>
<dbReference type="GO" id="GO:0005886">
    <property type="term" value="C:plasma membrane"/>
    <property type="evidence" value="ECO:0007669"/>
    <property type="project" value="UniProtKB-SubCell"/>
</dbReference>
<dbReference type="PANTHER" id="PTHR32089:SF112">
    <property type="entry name" value="LYSOZYME-LIKE PROTEIN-RELATED"/>
    <property type="match status" value="1"/>
</dbReference>
<dbReference type="Pfam" id="PF00015">
    <property type="entry name" value="MCPsignal"/>
    <property type="match status" value="1"/>
</dbReference>
<dbReference type="Gene3D" id="1.10.287.950">
    <property type="entry name" value="Methyl-accepting chemotaxis protein"/>
    <property type="match status" value="1"/>
</dbReference>
<dbReference type="InterPro" id="IPR004089">
    <property type="entry name" value="MCPsignal_dom"/>
</dbReference>
<dbReference type="SMART" id="SM00086">
    <property type="entry name" value="PAC"/>
    <property type="match status" value="2"/>
</dbReference>
<evidence type="ECO:0000256" key="5">
    <source>
        <dbReference type="ARBA" id="ARBA00022777"/>
    </source>
</evidence>
<keyword evidence="5" id="KW-0418">Kinase</keyword>
<dbReference type="InterPro" id="IPR013655">
    <property type="entry name" value="PAS_fold_3"/>
</dbReference>
<evidence type="ECO:0000313" key="13">
    <source>
        <dbReference type="EMBL" id="AXA66767.1"/>
    </source>
</evidence>
<proteinExistence type="predicted"/>
<dbReference type="RefSeq" id="WP_208691000.1">
    <property type="nucleotide sequence ID" value="NZ_CP022198.1"/>
</dbReference>
<keyword evidence="7" id="KW-0472">Membrane</keyword>
<keyword evidence="2" id="KW-1003">Cell membrane</keyword>
<dbReference type="Pfam" id="PF08447">
    <property type="entry name" value="PAS_3"/>
    <property type="match status" value="1"/>
</dbReference>
<evidence type="ECO:0000313" key="14">
    <source>
        <dbReference type="Proteomes" id="UP000250579"/>
    </source>
</evidence>
<evidence type="ECO:0000256" key="4">
    <source>
        <dbReference type="ARBA" id="ARBA00022692"/>
    </source>
</evidence>
<evidence type="ECO:0000256" key="6">
    <source>
        <dbReference type="ARBA" id="ARBA00022989"/>
    </source>
</evidence>
<dbReference type="EMBL" id="CP022198">
    <property type="protein sequence ID" value="AXA66767.1"/>
    <property type="molecule type" value="Genomic_DNA"/>
</dbReference>
<feature type="domain" description="PAC" evidence="12">
    <location>
        <begin position="212"/>
        <end position="266"/>
    </location>
</feature>
<evidence type="ECO:0000256" key="1">
    <source>
        <dbReference type="ARBA" id="ARBA00004236"/>
    </source>
</evidence>
<dbReference type="GO" id="GO:0007165">
    <property type="term" value="P:signal transduction"/>
    <property type="evidence" value="ECO:0007669"/>
    <property type="project" value="UniProtKB-KW"/>
</dbReference>
<evidence type="ECO:0000259" key="12">
    <source>
        <dbReference type="PROSITE" id="PS50113"/>
    </source>
</evidence>
<evidence type="ECO:0000256" key="8">
    <source>
        <dbReference type="ARBA" id="ARBA00023224"/>
    </source>
</evidence>
<evidence type="ECO:0000256" key="7">
    <source>
        <dbReference type="ARBA" id="ARBA00023136"/>
    </source>
</evidence>
<dbReference type="InterPro" id="IPR000700">
    <property type="entry name" value="PAS-assoc_C"/>
</dbReference>
<dbReference type="PROSITE" id="PS50111">
    <property type="entry name" value="CHEMOTAXIS_TRANSDUC_2"/>
    <property type="match status" value="1"/>
</dbReference>
<dbReference type="SUPFAM" id="SSF55785">
    <property type="entry name" value="PYP-like sensor domain (PAS domain)"/>
    <property type="match status" value="2"/>
</dbReference>
<protein>
    <submittedName>
        <fullName evidence="13">Chemotaxis protein</fullName>
    </submittedName>
</protein>
<organism evidence="13 14">
    <name type="scientific">Pseudomonas oryzihabitans</name>
    <dbReference type="NCBI Taxonomy" id="47885"/>
    <lineage>
        <taxon>Bacteria</taxon>
        <taxon>Pseudomonadati</taxon>
        <taxon>Pseudomonadota</taxon>
        <taxon>Gammaproteobacteria</taxon>
        <taxon>Pseudomonadales</taxon>
        <taxon>Pseudomonadaceae</taxon>
        <taxon>Pseudomonas</taxon>
    </lineage>
</organism>
<accession>A0A2Z5A843</accession>
<dbReference type="PROSITE" id="PS50112">
    <property type="entry name" value="PAS"/>
    <property type="match status" value="1"/>
</dbReference>
<dbReference type="InterPro" id="IPR035965">
    <property type="entry name" value="PAS-like_dom_sf"/>
</dbReference>
<dbReference type="CDD" id="cd11386">
    <property type="entry name" value="MCP_signal"/>
    <property type="match status" value="1"/>
</dbReference>
<dbReference type="AlphaFoldDB" id="A0A2Z5A843"/>
<feature type="domain" description="PAS" evidence="11">
    <location>
        <begin position="142"/>
        <end position="211"/>
    </location>
</feature>
<evidence type="ECO:0000256" key="3">
    <source>
        <dbReference type="ARBA" id="ARBA00022481"/>
    </source>
</evidence>
<dbReference type="GO" id="GO:0006935">
    <property type="term" value="P:chemotaxis"/>
    <property type="evidence" value="ECO:0007669"/>
    <property type="project" value="UniProtKB-ARBA"/>
</dbReference>
<evidence type="ECO:0000256" key="2">
    <source>
        <dbReference type="ARBA" id="ARBA00022475"/>
    </source>
</evidence>
<name>A0A2Z5A843_9PSED</name>
<dbReference type="GO" id="GO:0016301">
    <property type="term" value="F:kinase activity"/>
    <property type="evidence" value="ECO:0007669"/>
    <property type="project" value="UniProtKB-KW"/>
</dbReference>
<evidence type="ECO:0000259" key="10">
    <source>
        <dbReference type="PROSITE" id="PS50111"/>
    </source>
</evidence>
<dbReference type="SMART" id="SM00283">
    <property type="entry name" value="MA"/>
    <property type="match status" value="1"/>
</dbReference>